<dbReference type="Pfam" id="PF00924">
    <property type="entry name" value="MS_channel_2nd"/>
    <property type="match status" value="1"/>
</dbReference>
<feature type="domain" description="Mechanosensitive ion channel transmembrane helices 2/3" evidence="10">
    <location>
        <begin position="146"/>
        <end position="185"/>
    </location>
</feature>
<dbReference type="GO" id="GO:0005886">
    <property type="term" value="C:plasma membrane"/>
    <property type="evidence" value="ECO:0007669"/>
    <property type="project" value="UniProtKB-SubCell"/>
</dbReference>
<evidence type="ECO:0000259" key="10">
    <source>
        <dbReference type="Pfam" id="PF21088"/>
    </source>
</evidence>
<feature type="domain" description="Mechanosensitive ion channel MscS C-terminal" evidence="9">
    <location>
        <begin position="258"/>
        <end position="342"/>
    </location>
</feature>
<dbReference type="PANTHER" id="PTHR30460">
    <property type="entry name" value="MODERATE CONDUCTANCE MECHANOSENSITIVE CHANNEL YBIO"/>
    <property type="match status" value="1"/>
</dbReference>
<name>A0A8J3RDB0_9ACTN</name>
<keyword evidence="6 7" id="KW-0472">Membrane</keyword>
<evidence type="ECO:0000256" key="2">
    <source>
        <dbReference type="ARBA" id="ARBA00008017"/>
    </source>
</evidence>
<dbReference type="Proteomes" id="UP000610966">
    <property type="component" value="Unassembled WGS sequence"/>
</dbReference>
<feature type="transmembrane region" description="Helical" evidence="7">
    <location>
        <begin position="140"/>
        <end position="159"/>
    </location>
</feature>
<dbReference type="PANTHER" id="PTHR30460:SF0">
    <property type="entry name" value="MODERATE CONDUCTANCE MECHANOSENSITIVE CHANNEL YBIO"/>
    <property type="match status" value="1"/>
</dbReference>
<dbReference type="Gene3D" id="3.30.70.100">
    <property type="match status" value="1"/>
</dbReference>
<protein>
    <recommendedName>
        <fullName evidence="13">Small conductance mechanosensitive channel</fullName>
    </recommendedName>
</protein>
<sequence length="347" mass="37467">MLFPLTSFPLTSFPLTSLTPSPDPNDIGNAGETMKTVTAACEKGQGIFCAILKTSFPGQRFPAWVQLVAGFTDTLIALTLILIGALIVRNIVHRLITRVTLRASTGVLPERLRNRALLVSDASAAILSERRRARAEAMGSVLRSVSSVLILGTAALMMLGKLNVALAPLLTSVGILGVAVGFGAQELVKDFIAGMFMLLEDQYGVGDVIDTGSAIGTVEAVTLRITRLRDADGKVWYVRNGTISRVGNESQGWSRALVDVPVPYDSDLGAVRDLLKGIATGLWEDPDFHQKLIIEEPEVFGLEQLSASTVIFRVTAKTAPVRHEEVTRELRLRVKRAFDERALAFAG</sequence>
<dbReference type="InterPro" id="IPR049142">
    <property type="entry name" value="MS_channel_1st"/>
</dbReference>
<keyword evidence="3" id="KW-1003">Cell membrane</keyword>
<evidence type="ECO:0000256" key="1">
    <source>
        <dbReference type="ARBA" id="ARBA00004651"/>
    </source>
</evidence>
<keyword evidence="4 7" id="KW-0812">Transmembrane</keyword>
<evidence type="ECO:0000313" key="12">
    <source>
        <dbReference type="Proteomes" id="UP000610966"/>
    </source>
</evidence>
<evidence type="ECO:0000256" key="7">
    <source>
        <dbReference type="SAM" id="Phobius"/>
    </source>
</evidence>
<dbReference type="InterPro" id="IPR010920">
    <property type="entry name" value="LSM_dom_sf"/>
</dbReference>
<dbReference type="Gene3D" id="1.10.287.1260">
    <property type="match status" value="1"/>
</dbReference>
<feature type="transmembrane region" description="Helical" evidence="7">
    <location>
        <begin position="63"/>
        <end position="88"/>
    </location>
</feature>
<evidence type="ECO:0000259" key="8">
    <source>
        <dbReference type="Pfam" id="PF00924"/>
    </source>
</evidence>
<evidence type="ECO:0008006" key="13">
    <source>
        <dbReference type="Google" id="ProtNLM"/>
    </source>
</evidence>
<dbReference type="EMBL" id="BOOG01000039">
    <property type="protein sequence ID" value="GIH71757.1"/>
    <property type="molecule type" value="Genomic_DNA"/>
</dbReference>
<keyword evidence="5 7" id="KW-1133">Transmembrane helix</keyword>
<accession>A0A8J3RDB0</accession>
<dbReference type="RefSeq" id="WP_239089836.1">
    <property type="nucleotide sequence ID" value="NZ_BOOG01000039.1"/>
</dbReference>
<keyword evidence="12" id="KW-1185">Reference proteome</keyword>
<dbReference type="InterPro" id="IPR011014">
    <property type="entry name" value="MscS_channel_TM-2"/>
</dbReference>
<dbReference type="InterPro" id="IPR023408">
    <property type="entry name" value="MscS_beta-dom_sf"/>
</dbReference>
<comment type="subcellular location">
    <subcellularLocation>
        <location evidence="1">Cell membrane</location>
        <topology evidence="1">Multi-pass membrane protein</topology>
    </subcellularLocation>
</comment>
<evidence type="ECO:0000256" key="3">
    <source>
        <dbReference type="ARBA" id="ARBA00022475"/>
    </source>
</evidence>
<comment type="similarity">
    <text evidence="2">Belongs to the MscS (TC 1.A.23) family.</text>
</comment>
<organism evidence="11 12">
    <name type="scientific">Sphaerimonospora thailandensis</name>
    <dbReference type="NCBI Taxonomy" id="795644"/>
    <lineage>
        <taxon>Bacteria</taxon>
        <taxon>Bacillati</taxon>
        <taxon>Actinomycetota</taxon>
        <taxon>Actinomycetes</taxon>
        <taxon>Streptosporangiales</taxon>
        <taxon>Streptosporangiaceae</taxon>
        <taxon>Sphaerimonospora</taxon>
    </lineage>
</organism>
<dbReference type="InterPro" id="IPR006685">
    <property type="entry name" value="MscS_channel_2nd"/>
</dbReference>
<evidence type="ECO:0000256" key="5">
    <source>
        <dbReference type="ARBA" id="ARBA00022989"/>
    </source>
</evidence>
<dbReference type="Pfam" id="PF21088">
    <property type="entry name" value="MS_channel_1st"/>
    <property type="match status" value="1"/>
</dbReference>
<dbReference type="SUPFAM" id="SSF82689">
    <property type="entry name" value="Mechanosensitive channel protein MscS (YggB), C-terminal domain"/>
    <property type="match status" value="1"/>
</dbReference>
<dbReference type="Pfam" id="PF21082">
    <property type="entry name" value="MS_channel_3rd"/>
    <property type="match status" value="1"/>
</dbReference>
<dbReference type="Gene3D" id="2.30.30.60">
    <property type="match status" value="1"/>
</dbReference>
<dbReference type="InterPro" id="IPR011066">
    <property type="entry name" value="MscS_channel_C_sf"/>
</dbReference>
<dbReference type="AlphaFoldDB" id="A0A8J3RDB0"/>
<dbReference type="InterPro" id="IPR045276">
    <property type="entry name" value="YbiO_bact"/>
</dbReference>
<dbReference type="InterPro" id="IPR049278">
    <property type="entry name" value="MS_channel_C"/>
</dbReference>
<evidence type="ECO:0000313" key="11">
    <source>
        <dbReference type="EMBL" id="GIH71757.1"/>
    </source>
</evidence>
<dbReference type="SUPFAM" id="SSF82861">
    <property type="entry name" value="Mechanosensitive channel protein MscS (YggB), transmembrane region"/>
    <property type="match status" value="1"/>
</dbReference>
<dbReference type="GO" id="GO:0008381">
    <property type="term" value="F:mechanosensitive monoatomic ion channel activity"/>
    <property type="evidence" value="ECO:0007669"/>
    <property type="project" value="InterPro"/>
</dbReference>
<feature type="domain" description="Mechanosensitive ion channel MscS" evidence="8">
    <location>
        <begin position="187"/>
        <end position="246"/>
    </location>
</feature>
<proteinExistence type="inferred from homology"/>
<feature type="transmembrane region" description="Helical" evidence="7">
    <location>
        <begin position="165"/>
        <end position="188"/>
    </location>
</feature>
<evidence type="ECO:0000259" key="9">
    <source>
        <dbReference type="Pfam" id="PF21082"/>
    </source>
</evidence>
<evidence type="ECO:0000256" key="6">
    <source>
        <dbReference type="ARBA" id="ARBA00023136"/>
    </source>
</evidence>
<gene>
    <name evidence="11" type="ORF">Mth01_40100</name>
</gene>
<dbReference type="SUPFAM" id="SSF50182">
    <property type="entry name" value="Sm-like ribonucleoproteins"/>
    <property type="match status" value="1"/>
</dbReference>
<dbReference type="FunFam" id="2.30.30.60:FF:000001">
    <property type="entry name" value="MscS Mechanosensitive ion channel"/>
    <property type="match status" value="1"/>
</dbReference>
<evidence type="ECO:0000256" key="4">
    <source>
        <dbReference type="ARBA" id="ARBA00022692"/>
    </source>
</evidence>
<reference evidence="11" key="1">
    <citation type="submission" date="2021-01" db="EMBL/GenBank/DDBJ databases">
        <title>Whole genome shotgun sequence of Sphaerimonospora thailandensis NBRC 107569.</title>
        <authorList>
            <person name="Komaki H."/>
            <person name="Tamura T."/>
        </authorList>
    </citation>
    <scope>NUCLEOTIDE SEQUENCE</scope>
    <source>
        <strain evidence="11">NBRC 107569</strain>
    </source>
</reference>
<comment type="caution">
    <text evidence="11">The sequence shown here is derived from an EMBL/GenBank/DDBJ whole genome shotgun (WGS) entry which is preliminary data.</text>
</comment>